<dbReference type="Pfam" id="PF04536">
    <property type="entry name" value="TPM_phosphatase"/>
    <property type="match status" value="1"/>
</dbReference>
<proteinExistence type="predicted"/>
<dbReference type="InterPro" id="IPR007621">
    <property type="entry name" value="TPM_dom"/>
</dbReference>
<protein>
    <recommendedName>
        <fullName evidence="4">TPM domain-containing protein</fullName>
    </recommendedName>
</protein>
<evidence type="ECO:0000313" key="6">
    <source>
        <dbReference type="Proteomes" id="UP000075025"/>
    </source>
</evidence>
<feature type="coiled-coil region" evidence="1">
    <location>
        <begin position="486"/>
        <end position="527"/>
    </location>
</feature>
<feature type="transmembrane region" description="Helical" evidence="3">
    <location>
        <begin position="179"/>
        <end position="201"/>
    </location>
</feature>
<reference evidence="5 6" key="1">
    <citation type="journal article" date="2016" name="Front. Microbiol.">
        <title>Genomic Resource of Rice Seed Associated Bacteria.</title>
        <authorList>
            <person name="Midha S."/>
            <person name="Bansal K."/>
            <person name="Sharma S."/>
            <person name="Kumar N."/>
            <person name="Patil P.P."/>
            <person name="Chaudhry V."/>
            <person name="Patil P.B."/>
        </authorList>
    </citation>
    <scope>NUCLEOTIDE SEQUENCE [LARGE SCALE GENOMIC DNA]</scope>
    <source>
        <strain evidence="5 6">NS220</strain>
    </source>
</reference>
<feature type="domain" description="TPM" evidence="4">
    <location>
        <begin position="40"/>
        <end position="159"/>
    </location>
</feature>
<keyword evidence="3" id="KW-0472">Membrane</keyword>
<dbReference type="Proteomes" id="UP000075025">
    <property type="component" value="Unassembled WGS sequence"/>
</dbReference>
<gene>
    <name evidence="5" type="ORF">NS220_15505</name>
</gene>
<feature type="compositionally biased region" description="Gly residues" evidence="2">
    <location>
        <begin position="641"/>
        <end position="654"/>
    </location>
</feature>
<name>A0A147ETU2_MICTE</name>
<accession>A0A147ETU2</accession>
<evidence type="ECO:0000313" key="5">
    <source>
        <dbReference type="EMBL" id="KTR90239.1"/>
    </source>
</evidence>
<organism evidence="5 6">
    <name type="scientific">Microbacterium testaceum</name>
    <name type="common">Aureobacterium testaceum</name>
    <name type="synonym">Brevibacterium testaceum</name>
    <dbReference type="NCBI Taxonomy" id="2033"/>
    <lineage>
        <taxon>Bacteria</taxon>
        <taxon>Bacillati</taxon>
        <taxon>Actinomycetota</taxon>
        <taxon>Actinomycetes</taxon>
        <taxon>Micrococcales</taxon>
        <taxon>Microbacteriaceae</taxon>
        <taxon>Microbacterium</taxon>
    </lineage>
</organism>
<dbReference type="Gene3D" id="3.10.310.50">
    <property type="match status" value="1"/>
</dbReference>
<sequence>MRKPSAARATVALLVLVAGVLGWPLSAAAVPPPALGSSFVLDQADVLTNAQEAEVQSRLVRLTNDTGFDMWVAYVDEFTEPEAAADWANETANRNSLGPHQYLLAVSVTGRAYYLSGDVDDGALTSTQLADIEQNLVQPALASGDWAGAAVKAADGLTAAERAAPAPPPPTPAGSGPDFGLIVLLVLLALGIVGGLLWFGLRRRRAASGGSAAPIEDIDDLARRAGSALVATDDAIKNSEQELGFARAQFGDEAAAPFVDVLAKAKADLDRAFTLSQQLDDETAETPEQRRAGYTEILRLCASADDALDAKAAAFDELRALEAEAPEALARVQHQHAAAAAALAGADAELGRLRQRYADSALAPVSDNATQARARLDLAAQQMAEASTALAAGERGDAAVALRASQAAVSQAETLEKAISTLAADLTTAERRSTDLAAEIDGDIAAAGALPDPDGRIAGAVAAATAQRNTARASLGGERSDPLAALATLEQANATIDAVLAAARDEAEQQRRAASQLDSALVQARAQVSSTESFIAARRGAVGPTARTRLAEAGAALVQAEQLRASDPAAALTLAQRAVHLSSEAGSLAQNDVGGFGGASGGGTDMLGAILGGIAVNSLLGGGSRPRGGFGGGFGGSFGGGFGGGSGGGSGSRSGGSRSRSGGGGMRSGGSRSSGGGRSRRGGGRF</sequence>
<comment type="caution">
    <text evidence="5">The sequence shown here is derived from an EMBL/GenBank/DDBJ whole genome shotgun (WGS) entry which is preliminary data.</text>
</comment>
<feature type="region of interest" description="Disordered" evidence="2">
    <location>
        <begin position="641"/>
        <end position="686"/>
    </location>
</feature>
<dbReference type="OrthoDB" id="5105562at2"/>
<evidence type="ECO:0000256" key="3">
    <source>
        <dbReference type="SAM" id="Phobius"/>
    </source>
</evidence>
<dbReference type="AlphaFoldDB" id="A0A147ETU2"/>
<keyword evidence="1" id="KW-0175">Coiled coil</keyword>
<evidence type="ECO:0000256" key="1">
    <source>
        <dbReference type="SAM" id="Coils"/>
    </source>
</evidence>
<evidence type="ECO:0000259" key="4">
    <source>
        <dbReference type="Pfam" id="PF04536"/>
    </source>
</evidence>
<feature type="compositionally biased region" description="Gly residues" evidence="2">
    <location>
        <begin position="661"/>
        <end position="677"/>
    </location>
</feature>
<keyword evidence="3" id="KW-1133">Transmembrane helix</keyword>
<dbReference type="PATRIC" id="fig|2033.6.peg.618"/>
<evidence type="ECO:0000256" key="2">
    <source>
        <dbReference type="SAM" id="MobiDB-lite"/>
    </source>
</evidence>
<keyword evidence="3" id="KW-0812">Transmembrane</keyword>
<dbReference type="RefSeq" id="WP_058624907.1">
    <property type="nucleotide sequence ID" value="NZ_LDRT01000125.1"/>
</dbReference>
<dbReference type="EMBL" id="LDRT01000125">
    <property type="protein sequence ID" value="KTR90239.1"/>
    <property type="molecule type" value="Genomic_DNA"/>
</dbReference>